<dbReference type="Proteomes" id="UP000436088">
    <property type="component" value="Unassembled WGS sequence"/>
</dbReference>
<evidence type="ECO:0000256" key="5">
    <source>
        <dbReference type="ARBA" id="ARBA00022729"/>
    </source>
</evidence>
<proteinExistence type="inferred from homology"/>
<evidence type="ECO:0000313" key="7">
    <source>
        <dbReference type="EMBL" id="KAE8654109.1"/>
    </source>
</evidence>
<sequence length="135" mass="15548">MNSSLINWFLLSLLLFSISSVSGFLVKPITTVVIHNDIGAGSFLTFHCKSKNDDLGVHVLTYGYTYTIKFRPLFMTGTLYFCGFEWDGTVHRFDIYDEDRDDPICTHCEWKIKPTGPCMQNPRNSKFDICYGWKP</sequence>
<dbReference type="GO" id="GO:0060320">
    <property type="term" value="P:rejection of self pollen"/>
    <property type="evidence" value="ECO:0007669"/>
    <property type="project" value="UniProtKB-KW"/>
</dbReference>
<dbReference type="InterPro" id="IPR010264">
    <property type="entry name" value="Self-incomp_S1"/>
</dbReference>
<reference evidence="7" key="1">
    <citation type="submission" date="2019-09" db="EMBL/GenBank/DDBJ databases">
        <title>Draft genome information of white flower Hibiscus syriacus.</title>
        <authorList>
            <person name="Kim Y.-M."/>
        </authorList>
    </citation>
    <scope>NUCLEOTIDE SEQUENCE [LARGE SCALE GENOMIC DNA]</scope>
    <source>
        <strain evidence="7">YM2019G1</strain>
    </source>
</reference>
<accession>A0A6A2X6X7</accession>
<dbReference type="Pfam" id="PF05938">
    <property type="entry name" value="Self-incomp_S1"/>
    <property type="match status" value="1"/>
</dbReference>
<dbReference type="PANTHER" id="PTHR31232">
    <property type="match status" value="1"/>
</dbReference>
<dbReference type="EMBL" id="VEPZ02001788">
    <property type="protein sequence ID" value="KAE8654109.1"/>
    <property type="molecule type" value="Genomic_DNA"/>
</dbReference>
<keyword evidence="5 6" id="KW-0732">Signal</keyword>
<keyword evidence="3 6" id="KW-0713">Self-incompatibility</keyword>
<feature type="signal peptide" evidence="6">
    <location>
        <begin position="1"/>
        <end position="23"/>
    </location>
</feature>
<evidence type="ECO:0000256" key="1">
    <source>
        <dbReference type="ARBA" id="ARBA00004613"/>
    </source>
</evidence>
<evidence type="ECO:0000256" key="3">
    <source>
        <dbReference type="ARBA" id="ARBA00022471"/>
    </source>
</evidence>
<organism evidence="7 8">
    <name type="scientific">Hibiscus syriacus</name>
    <name type="common">Rose of Sharon</name>
    <dbReference type="NCBI Taxonomy" id="106335"/>
    <lineage>
        <taxon>Eukaryota</taxon>
        <taxon>Viridiplantae</taxon>
        <taxon>Streptophyta</taxon>
        <taxon>Embryophyta</taxon>
        <taxon>Tracheophyta</taxon>
        <taxon>Spermatophyta</taxon>
        <taxon>Magnoliopsida</taxon>
        <taxon>eudicotyledons</taxon>
        <taxon>Gunneridae</taxon>
        <taxon>Pentapetalae</taxon>
        <taxon>rosids</taxon>
        <taxon>malvids</taxon>
        <taxon>Malvales</taxon>
        <taxon>Malvaceae</taxon>
        <taxon>Malvoideae</taxon>
        <taxon>Hibiscus</taxon>
    </lineage>
</organism>
<keyword evidence="8" id="KW-1185">Reference proteome</keyword>
<comment type="similarity">
    <text evidence="2 6">Belongs to the plant self-incompatibility (S1) protein family.</text>
</comment>
<dbReference type="GO" id="GO:0005576">
    <property type="term" value="C:extracellular region"/>
    <property type="evidence" value="ECO:0007669"/>
    <property type="project" value="UniProtKB-SubCell"/>
</dbReference>
<gene>
    <name evidence="7" type="ORF">F3Y22_tig00117056pilonHSYRG00894</name>
</gene>
<name>A0A6A2X6X7_HIBSY</name>
<evidence type="ECO:0000256" key="6">
    <source>
        <dbReference type="RuleBase" id="RU367044"/>
    </source>
</evidence>
<evidence type="ECO:0000256" key="4">
    <source>
        <dbReference type="ARBA" id="ARBA00022525"/>
    </source>
</evidence>
<comment type="caution">
    <text evidence="7">The sequence shown here is derived from an EMBL/GenBank/DDBJ whole genome shotgun (WGS) entry which is preliminary data.</text>
</comment>
<dbReference type="PANTHER" id="PTHR31232:SF43">
    <property type="entry name" value="S-PROTEIN HOMOLOG 29-RELATED"/>
    <property type="match status" value="1"/>
</dbReference>
<comment type="subcellular location">
    <subcellularLocation>
        <location evidence="1 6">Secreted</location>
    </subcellularLocation>
</comment>
<feature type="chain" id="PRO_5025708177" description="S-protein homolog" evidence="6">
    <location>
        <begin position="24"/>
        <end position="135"/>
    </location>
</feature>
<protein>
    <recommendedName>
        <fullName evidence="6">S-protein homolog</fullName>
    </recommendedName>
</protein>
<keyword evidence="4 6" id="KW-0964">Secreted</keyword>
<evidence type="ECO:0000256" key="2">
    <source>
        <dbReference type="ARBA" id="ARBA00005581"/>
    </source>
</evidence>
<dbReference type="AlphaFoldDB" id="A0A6A2X6X7"/>
<evidence type="ECO:0000313" key="8">
    <source>
        <dbReference type="Proteomes" id="UP000436088"/>
    </source>
</evidence>